<protein>
    <submittedName>
        <fullName evidence="2">Transposase</fullName>
    </submittedName>
</protein>
<feature type="domain" description="Transposase IS200-like" evidence="1">
    <location>
        <begin position="1"/>
        <end position="81"/>
    </location>
</feature>
<dbReference type="InterPro" id="IPR052715">
    <property type="entry name" value="RAYT_transposase"/>
</dbReference>
<evidence type="ECO:0000259" key="1">
    <source>
        <dbReference type="SMART" id="SM01321"/>
    </source>
</evidence>
<organism evidence="2 3">
    <name type="scientific">Candidatus Berkelbacteria bacterium Licking1014_96</name>
    <dbReference type="NCBI Taxonomy" id="2017149"/>
    <lineage>
        <taxon>Bacteria</taxon>
        <taxon>Candidatus Berkelbacteria</taxon>
    </lineage>
</organism>
<dbReference type="InterPro" id="IPR002686">
    <property type="entry name" value="Transposase_17"/>
</dbReference>
<dbReference type="PANTHER" id="PTHR36966">
    <property type="entry name" value="REP-ASSOCIATED TYROSINE TRANSPOSASE"/>
    <property type="match status" value="1"/>
</dbReference>
<accession>A0A554LDM5</accession>
<dbReference type="AlphaFoldDB" id="A0A554LDM5"/>
<name>A0A554LDM5_9BACT</name>
<dbReference type="Pfam" id="PF01797">
    <property type="entry name" value="Y1_Tnp"/>
    <property type="match status" value="1"/>
</dbReference>
<dbReference type="EMBL" id="VMGH01000060">
    <property type="protein sequence ID" value="TSC90749.1"/>
    <property type="molecule type" value="Genomic_DNA"/>
</dbReference>
<evidence type="ECO:0000313" key="2">
    <source>
        <dbReference type="EMBL" id="TSC90749.1"/>
    </source>
</evidence>
<dbReference type="GO" id="GO:0004803">
    <property type="term" value="F:transposase activity"/>
    <property type="evidence" value="ECO:0007669"/>
    <property type="project" value="InterPro"/>
</dbReference>
<dbReference type="GO" id="GO:0043565">
    <property type="term" value="F:sequence-specific DNA binding"/>
    <property type="evidence" value="ECO:0007669"/>
    <property type="project" value="TreeGrafter"/>
</dbReference>
<reference evidence="2 3" key="1">
    <citation type="submission" date="2017-07" db="EMBL/GenBank/DDBJ databases">
        <title>Mechanisms for carbon and nitrogen cycling indicate functional differentiation within the Candidate Phyla Radiation.</title>
        <authorList>
            <person name="Danczak R.E."/>
            <person name="Johnston M.D."/>
            <person name="Kenah C."/>
            <person name="Slattery M."/>
            <person name="Wrighton K.C."/>
            <person name="Wilkins M.J."/>
        </authorList>
    </citation>
    <scope>NUCLEOTIDE SEQUENCE [LARGE SCALE GENOMIC DNA]</scope>
    <source>
        <strain evidence="2">Licking1014_96</strain>
    </source>
</reference>
<gene>
    <name evidence="2" type="ORF">CEN92_389</name>
</gene>
<feature type="non-terminal residue" evidence="2">
    <location>
        <position position="1"/>
    </location>
</feature>
<comment type="caution">
    <text evidence="2">The sequence shown here is derived from an EMBL/GenBank/DDBJ whole genome shotgun (WGS) entry which is preliminary data.</text>
</comment>
<proteinExistence type="predicted"/>
<dbReference type="InterPro" id="IPR036515">
    <property type="entry name" value="Transposase_17_sf"/>
</dbReference>
<dbReference type="Gene3D" id="3.30.70.1290">
    <property type="entry name" value="Transposase IS200-like"/>
    <property type="match status" value="1"/>
</dbReference>
<dbReference type="PANTHER" id="PTHR36966:SF1">
    <property type="entry name" value="REP-ASSOCIATED TYROSINE TRANSPOSASE"/>
    <property type="match status" value="1"/>
</dbReference>
<dbReference type="SMART" id="SM01321">
    <property type="entry name" value="Y1_Tnp"/>
    <property type="match status" value="1"/>
</dbReference>
<evidence type="ECO:0000313" key="3">
    <source>
        <dbReference type="Proteomes" id="UP000318296"/>
    </source>
</evidence>
<sequence>KTKKFNCPLIAYAILNNHYHLILDIRDNILPKLMREINGASSRFINDADAVHKRKIWWNYFDKYLRDEKDFFMHLNYIHQNPVKHGLSDDLDCQFSSYKSWVAKKGQDYVDDCFSKYPVADFLAYKDDF</sequence>
<dbReference type="GO" id="GO:0006313">
    <property type="term" value="P:DNA transposition"/>
    <property type="evidence" value="ECO:0007669"/>
    <property type="project" value="InterPro"/>
</dbReference>
<dbReference type="Proteomes" id="UP000318296">
    <property type="component" value="Unassembled WGS sequence"/>
</dbReference>
<dbReference type="SUPFAM" id="SSF143422">
    <property type="entry name" value="Transposase IS200-like"/>
    <property type="match status" value="1"/>
</dbReference>